<accession>A0A8C4QCF4</accession>
<keyword evidence="9" id="KW-1133">Transmembrane helix</keyword>
<dbReference type="OMA" id="RVHEQCL"/>
<evidence type="ECO:0000256" key="7">
    <source>
        <dbReference type="ARBA" id="ARBA00022729"/>
    </source>
</evidence>
<evidence type="ECO:0000313" key="16">
    <source>
        <dbReference type="Proteomes" id="UP000694388"/>
    </source>
</evidence>
<evidence type="ECO:0000256" key="3">
    <source>
        <dbReference type="ARBA" id="ARBA00008261"/>
    </source>
</evidence>
<dbReference type="GeneTree" id="ENSGT00940000165000"/>
<dbReference type="EC" id="3.4.-.-" evidence="13"/>
<protein>
    <recommendedName>
        <fullName evidence="13">Metalloprotease TIKI</fullName>
        <ecNumber evidence="13">3.4.-.-</ecNumber>
    </recommendedName>
    <alternativeName>
        <fullName evidence="13">TRAB domain-containing protein 2</fullName>
    </alternativeName>
</protein>
<dbReference type="GO" id="GO:0006508">
    <property type="term" value="P:proteolysis"/>
    <property type="evidence" value="ECO:0007669"/>
    <property type="project" value="UniProtKB-KW"/>
</dbReference>
<evidence type="ECO:0000256" key="8">
    <source>
        <dbReference type="ARBA" id="ARBA00022801"/>
    </source>
</evidence>
<dbReference type="Ensembl" id="ENSEBUT00000013533.1">
    <property type="protein sequence ID" value="ENSEBUP00000012956.1"/>
    <property type="gene ID" value="ENSEBUG00000008212.1"/>
</dbReference>
<comment type="subcellular location">
    <subcellularLocation>
        <location evidence="13">Cell membrane</location>
        <topology evidence="13">Single-pass type I membrane protein</topology>
    </subcellularLocation>
    <subcellularLocation>
        <location evidence="2">Membrane</location>
        <topology evidence="2">Single-pass type I membrane protein</topology>
    </subcellularLocation>
</comment>
<dbReference type="GO" id="GO:0030178">
    <property type="term" value="P:negative regulation of Wnt signaling pathway"/>
    <property type="evidence" value="ECO:0007669"/>
    <property type="project" value="UniProtKB-UniRule"/>
</dbReference>
<dbReference type="PANTHER" id="PTHR31120">
    <property type="entry name" value="METALLOPROTEASE TIKI"/>
    <property type="match status" value="1"/>
</dbReference>
<dbReference type="AlphaFoldDB" id="A0A8C4QCF4"/>
<evidence type="ECO:0000256" key="5">
    <source>
        <dbReference type="ARBA" id="ARBA00022692"/>
    </source>
</evidence>
<proteinExistence type="inferred from homology"/>
<keyword evidence="10 13" id="KW-0482">Metalloprotease</keyword>
<keyword evidence="13" id="KW-0879">Wnt signaling pathway</keyword>
<evidence type="ECO:0000256" key="6">
    <source>
        <dbReference type="ARBA" id="ARBA00022723"/>
    </source>
</evidence>
<evidence type="ECO:0000256" key="14">
    <source>
        <dbReference type="SAM" id="SignalP"/>
    </source>
</evidence>
<evidence type="ECO:0000256" key="13">
    <source>
        <dbReference type="RuleBase" id="RU369069"/>
    </source>
</evidence>
<keyword evidence="16" id="KW-1185">Reference proteome</keyword>
<name>A0A8C4QCF4_EPTBU</name>
<reference evidence="15" key="1">
    <citation type="submission" date="2025-08" db="UniProtKB">
        <authorList>
            <consortium name="Ensembl"/>
        </authorList>
    </citation>
    <scope>IDENTIFICATION</scope>
</reference>
<reference evidence="15" key="2">
    <citation type="submission" date="2025-09" db="UniProtKB">
        <authorList>
            <consortium name="Ensembl"/>
        </authorList>
    </citation>
    <scope>IDENTIFICATION</scope>
</reference>
<evidence type="ECO:0000256" key="10">
    <source>
        <dbReference type="ARBA" id="ARBA00023049"/>
    </source>
</evidence>
<evidence type="ECO:0000256" key="2">
    <source>
        <dbReference type="ARBA" id="ARBA00004479"/>
    </source>
</evidence>
<dbReference type="GO" id="GO:0004222">
    <property type="term" value="F:metalloendopeptidase activity"/>
    <property type="evidence" value="ECO:0007669"/>
    <property type="project" value="UniProtKB-UniRule"/>
</dbReference>
<keyword evidence="7 13" id="KW-0732">Signal</keyword>
<sequence length="351" mass="39923">MLWLFVLVTIPCGMGGRASPGLAHCELPKKQRDLNSFLWRVHRDPPAFLFGTIHVSYDLVWPFIPKNAKRALEQSHDVYFELELGEPATLGAIASCQKLPQGQRLREVLPASLYTRLKTHLDYVHFMLPTWLGLANRDTARRHAEYLFKTFVGDWERKRPVWLLVLLNWLTEADVQNHRAPLLDVGLAHMAAAGGKRTGAVERPEEQCLPLNMLSPSKVLFALNHTLQMQEMIRVGSSKATNSTKELINNYNCGDLSSIIFQQEPSQVLGWIDGSLSPDDAFVAHSIDHYLRQELIYKRNARMAQRVYSLLLRHPDKSFFFAFGVANTTENITESSTTSINEKQKKGKKCR</sequence>
<evidence type="ECO:0000256" key="4">
    <source>
        <dbReference type="ARBA" id="ARBA00022670"/>
    </source>
</evidence>
<comment type="similarity">
    <text evidence="3 13">Belongs to the TIKI family.</text>
</comment>
<comment type="cofactor">
    <cofactor evidence="13">
        <name>Mn(2+)</name>
        <dbReference type="ChEBI" id="CHEBI:29035"/>
    </cofactor>
    <cofactor evidence="13">
        <name>Co(2+)</name>
        <dbReference type="ChEBI" id="CHEBI:48828"/>
    </cofactor>
    <text evidence="13">Divalent metal cations. Mn(2+) or Co(2+).</text>
</comment>
<comment type="function">
    <text evidence="13">Metalloprotease that acts as a negative regulator of the Wnt signaling pathway by mediating the cleavage of the N-terminal residues of a subset of Wnt proteins. Following cleavage, Wnt proteins become oxidized and form large disulfide-bond oligomers, leading to their inactivation.</text>
</comment>
<feature type="signal peptide" evidence="14">
    <location>
        <begin position="1"/>
        <end position="18"/>
    </location>
</feature>
<evidence type="ECO:0000256" key="11">
    <source>
        <dbReference type="ARBA" id="ARBA00023136"/>
    </source>
</evidence>
<dbReference type="Proteomes" id="UP000694388">
    <property type="component" value="Unplaced"/>
</dbReference>
<keyword evidence="4 13" id="KW-0645">Protease</keyword>
<keyword evidence="11" id="KW-0472">Membrane</keyword>
<dbReference type="InterPro" id="IPR002816">
    <property type="entry name" value="TraB/PrgY/GumN_fam"/>
</dbReference>
<dbReference type="PANTHER" id="PTHR31120:SF6">
    <property type="entry name" value="METALLOPROTEASE TIKI HOMOLOG"/>
    <property type="match status" value="1"/>
</dbReference>
<dbReference type="GO" id="GO:0046872">
    <property type="term" value="F:metal ion binding"/>
    <property type="evidence" value="ECO:0007669"/>
    <property type="project" value="UniProtKB-UniRule"/>
</dbReference>
<dbReference type="CDD" id="cd14789">
    <property type="entry name" value="Tiki"/>
    <property type="match status" value="1"/>
</dbReference>
<comment type="cofactor">
    <cofactor evidence="1">
        <name>Co(2+)</name>
        <dbReference type="ChEBI" id="CHEBI:48828"/>
    </cofactor>
</comment>
<dbReference type="GO" id="GO:0016055">
    <property type="term" value="P:Wnt signaling pathway"/>
    <property type="evidence" value="ECO:0007669"/>
    <property type="project" value="UniProtKB-KW"/>
</dbReference>
<evidence type="ECO:0000256" key="12">
    <source>
        <dbReference type="ARBA" id="ARBA00023180"/>
    </source>
</evidence>
<keyword evidence="13" id="KW-1003">Cell membrane</keyword>
<dbReference type="Pfam" id="PF01963">
    <property type="entry name" value="TraB_PrgY_gumN"/>
    <property type="match status" value="1"/>
</dbReference>
<keyword evidence="6 13" id="KW-0479">Metal-binding</keyword>
<evidence type="ECO:0000313" key="15">
    <source>
        <dbReference type="Ensembl" id="ENSEBUP00000012956.1"/>
    </source>
</evidence>
<keyword evidence="12" id="KW-0325">Glycoprotein</keyword>
<dbReference type="InterPro" id="IPR040230">
    <property type="entry name" value="TIKI1/2-like"/>
</dbReference>
<organism evidence="15 16">
    <name type="scientific">Eptatretus burgeri</name>
    <name type="common">Inshore hagfish</name>
    <dbReference type="NCBI Taxonomy" id="7764"/>
    <lineage>
        <taxon>Eukaryota</taxon>
        <taxon>Metazoa</taxon>
        <taxon>Chordata</taxon>
        <taxon>Craniata</taxon>
        <taxon>Vertebrata</taxon>
        <taxon>Cyclostomata</taxon>
        <taxon>Myxini</taxon>
        <taxon>Myxiniformes</taxon>
        <taxon>Myxinidae</taxon>
        <taxon>Eptatretinae</taxon>
        <taxon>Eptatretus</taxon>
    </lineage>
</organism>
<evidence type="ECO:0000256" key="1">
    <source>
        <dbReference type="ARBA" id="ARBA00001941"/>
    </source>
</evidence>
<keyword evidence="5" id="KW-0812">Transmembrane</keyword>
<evidence type="ECO:0000256" key="9">
    <source>
        <dbReference type="ARBA" id="ARBA00022989"/>
    </source>
</evidence>
<dbReference type="GO" id="GO:0005886">
    <property type="term" value="C:plasma membrane"/>
    <property type="evidence" value="ECO:0007669"/>
    <property type="project" value="UniProtKB-SubCell"/>
</dbReference>
<keyword evidence="8 13" id="KW-0378">Hydrolase</keyword>
<feature type="chain" id="PRO_5033985815" description="Metalloprotease TIKI" evidence="14">
    <location>
        <begin position="19"/>
        <end position="351"/>
    </location>
</feature>